<evidence type="ECO:0008006" key="4">
    <source>
        <dbReference type="Google" id="ProtNLM"/>
    </source>
</evidence>
<dbReference type="AlphaFoldDB" id="A0A0R1Q4K8"/>
<keyword evidence="3" id="KW-1185">Reference proteome</keyword>
<dbReference type="GO" id="GO:0030153">
    <property type="term" value="P:bacteriocin immunity"/>
    <property type="evidence" value="ECO:0007669"/>
    <property type="project" value="UniProtKB-KW"/>
</dbReference>
<dbReference type="PATRIC" id="fig|1423769.4.peg.2732"/>
<dbReference type="Proteomes" id="UP000051790">
    <property type="component" value="Unassembled WGS sequence"/>
</dbReference>
<name>A0A0R1Q4K8_9LACO</name>
<evidence type="ECO:0000313" key="3">
    <source>
        <dbReference type="Proteomes" id="UP000051790"/>
    </source>
</evidence>
<dbReference type="InterPro" id="IPR023130">
    <property type="entry name" value="Ta0600-like_sf"/>
</dbReference>
<reference evidence="2 3" key="1">
    <citation type="journal article" date="2015" name="Genome Announc.">
        <title>Expanding the biotechnology potential of lactobacilli through comparative genomics of 213 strains and associated genera.</title>
        <authorList>
            <person name="Sun Z."/>
            <person name="Harris H.M."/>
            <person name="McCann A."/>
            <person name="Guo C."/>
            <person name="Argimon S."/>
            <person name="Zhang W."/>
            <person name="Yang X."/>
            <person name="Jeffery I.B."/>
            <person name="Cooney J.C."/>
            <person name="Kagawa T.F."/>
            <person name="Liu W."/>
            <person name="Song Y."/>
            <person name="Salvetti E."/>
            <person name="Wrobel A."/>
            <person name="Rasinkangas P."/>
            <person name="Parkhill J."/>
            <person name="Rea M.C."/>
            <person name="O'Sullivan O."/>
            <person name="Ritari J."/>
            <person name="Douillard F.P."/>
            <person name="Paul Ross R."/>
            <person name="Yang R."/>
            <person name="Briner A.E."/>
            <person name="Felis G.E."/>
            <person name="de Vos W.M."/>
            <person name="Barrangou R."/>
            <person name="Klaenhammer T.R."/>
            <person name="Caufield P.W."/>
            <person name="Cui Y."/>
            <person name="Zhang H."/>
            <person name="O'Toole P.W."/>
        </authorList>
    </citation>
    <scope>NUCLEOTIDE SEQUENCE [LARGE SCALE GENOMIC DNA]</scope>
    <source>
        <strain evidence="2 3">DSM 13343</strain>
    </source>
</reference>
<evidence type="ECO:0000313" key="2">
    <source>
        <dbReference type="EMBL" id="KRL39425.1"/>
    </source>
</evidence>
<organism evidence="2 3">
    <name type="scientific">Lacticaseibacillus manihotivorans DSM 13343 = JCM 12514</name>
    <dbReference type="NCBI Taxonomy" id="1423769"/>
    <lineage>
        <taxon>Bacteria</taxon>
        <taxon>Bacillati</taxon>
        <taxon>Bacillota</taxon>
        <taxon>Bacilli</taxon>
        <taxon>Lactobacillales</taxon>
        <taxon>Lactobacillaceae</taxon>
        <taxon>Lacticaseibacillus</taxon>
    </lineage>
</organism>
<dbReference type="Gene3D" id="1.20.1440.50">
    <property type="entry name" value="Ta0600-like"/>
    <property type="match status" value="1"/>
</dbReference>
<proteinExistence type="predicted"/>
<gene>
    <name evidence="2" type="ORF">FD01_GL002530</name>
</gene>
<sequence length="123" mass="13874">MGALEHGGVKMKKNEQALYELIDAAYPEHGNFEWIDAYNQILLKYAKALNDGESIEKVRVPMYIELYQLPYFRPMTLSPAGRALYGKLHQDCHDYDAKQLREKALAYGIIMAAGTWGASFGGN</sequence>
<protein>
    <recommendedName>
        <fullName evidence="4">Bacteriocin immunity protein</fullName>
    </recommendedName>
</protein>
<accession>A0A0R1Q4K8</accession>
<evidence type="ECO:0000256" key="1">
    <source>
        <dbReference type="ARBA" id="ARBA00023025"/>
    </source>
</evidence>
<keyword evidence="1" id="KW-0079">Bacteriocin immunity</keyword>
<dbReference type="EMBL" id="AZEU01000295">
    <property type="protein sequence ID" value="KRL39425.1"/>
    <property type="molecule type" value="Genomic_DNA"/>
</dbReference>
<dbReference type="InterPro" id="IPR015046">
    <property type="entry name" value="LciA_Immunity-like"/>
</dbReference>
<comment type="caution">
    <text evidence="2">The sequence shown here is derived from an EMBL/GenBank/DDBJ whole genome shotgun (WGS) entry which is preliminary data.</text>
</comment>
<dbReference type="Pfam" id="PF08951">
    <property type="entry name" value="EntA_Immun"/>
    <property type="match status" value="1"/>
</dbReference>